<dbReference type="InterPro" id="IPR041698">
    <property type="entry name" value="Methyltransf_25"/>
</dbReference>
<dbReference type="PANTHER" id="PTHR43861">
    <property type="entry name" value="TRANS-ACONITATE 2-METHYLTRANSFERASE-RELATED"/>
    <property type="match status" value="1"/>
</dbReference>
<reference evidence="3 4" key="1">
    <citation type="journal article" date="2019" name="Int. J. Syst. Evol. Microbiol.">
        <title>The Global Catalogue of Microorganisms (GCM) 10K type strain sequencing project: providing services to taxonomists for standard genome sequencing and annotation.</title>
        <authorList>
            <consortium name="The Broad Institute Genomics Platform"/>
            <consortium name="The Broad Institute Genome Sequencing Center for Infectious Disease"/>
            <person name="Wu L."/>
            <person name="Ma J."/>
        </authorList>
    </citation>
    <scope>NUCLEOTIDE SEQUENCE [LARGE SCALE GENOMIC DNA]</scope>
    <source>
        <strain evidence="3 4">JCM 6921</strain>
    </source>
</reference>
<keyword evidence="4" id="KW-1185">Reference proteome</keyword>
<dbReference type="Gene3D" id="3.40.50.150">
    <property type="entry name" value="Vaccinia Virus protein VP39"/>
    <property type="match status" value="1"/>
</dbReference>
<evidence type="ECO:0000256" key="1">
    <source>
        <dbReference type="ARBA" id="ARBA00022679"/>
    </source>
</evidence>
<name>A0ABN3IHH4_9ACTN</name>
<proteinExistence type="predicted"/>
<dbReference type="InterPro" id="IPR029063">
    <property type="entry name" value="SAM-dependent_MTases_sf"/>
</dbReference>
<dbReference type="Proteomes" id="UP001500058">
    <property type="component" value="Unassembled WGS sequence"/>
</dbReference>
<dbReference type="Pfam" id="PF13649">
    <property type="entry name" value="Methyltransf_25"/>
    <property type="match status" value="1"/>
</dbReference>
<dbReference type="SUPFAM" id="SSF53335">
    <property type="entry name" value="S-adenosyl-L-methionine-dependent methyltransferases"/>
    <property type="match status" value="1"/>
</dbReference>
<evidence type="ECO:0000313" key="3">
    <source>
        <dbReference type="EMBL" id="GAA2404717.1"/>
    </source>
</evidence>
<evidence type="ECO:0000313" key="4">
    <source>
        <dbReference type="Proteomes" id="UP001500058"/>
    </source>
</evidence>
<keyword evidence="1" id="KW-0808">Transferase</keyword>
<feature type="domain" description="Methyltransferase" evidence="2">
    <location>
        <begin position="38"/>
        <end position="133"/>
    </location>
</feature>
<dbReference type="RefSeq" id="WP_344632023.1">
    <property type="nucleotide sequence ID" value="NZ_BAAATJ010000016.1"/>
</dbReference>
<evidence type="ECO:0000259" key="2">
    <source>
        <dbReference type="Pfam" id="PF13649"/>
    </source>
</evidence>
<gene>
    <name evidence="3" type="ORF">GCM10010420_35400</name>
</gene>
<dbReference type="CDD" id="cd02440">
    <property type="entry name" value="AdoMet_MTases"/>
    <property type="match status" value="1"/>
</dbReference>
<accession>A0ABN3IHH4</accession>
<organism evidence="3 4">
    <name type="scientific">Streptomyces glaucosporus</name>
    <dbReference type="NCBI Taxonomy" id="284044"/>
    <lineage>
        <taxon>Bacteria</taxon>
        <taxon>Bacillati</taxon>
        <taxon>Actinomycetota</taxon>
        <taxon>Actinomycetes</taxon>
        <taxon>Kitasatosporales</taxon>
        <taxon>Streptomycetaceae</taxon>
        <taxon>Streptomyces</taxon>
    </lineage>
</organism>
<dbReference type="PANTHER" id="PTHR43861:SF3">
    <property type="entry name" value="PUTATIVE (AFU_ORTHOLOGUE AFUA_2G14390)-RELATED"/>
    <property type="match status" value="1"/>
</dbReference>
<comment type="caution">
    <text evidence="3">The sequence shown here is derived from an EMBL/GenBank/DDBJ whole genome shotgun (WGS) entry which is preliminary data.</text>
</comment>
<dbReference type="EMBL" id="BAAATJ010000016">
    <property type="protein sequence ID" value="GAA2404717.1"/>
    <property type="molecule type" value="Genomic_DNA"/>
</dbReference>
<protein>
    <recommendedName>
        <fullName evidence="2">Methyltransferase domain-containing protein</fullName>
    </recommendedName>
</protein>
<sequence length="211" mass="22491">MDSRAWDERYAAAGTVWGEEPNRWVVRETEGLMPGRALDLAAGEGRNALWLAARGWRVTAVDFSAVALEHGRRLAERQPEQIRDRLTWVLADLTGHRPEAGAFDLVLVVHLHLPAGERREVLRRAAAATAPGGVLLVVGHDSANLTEGVGGPQDPGVLFTPGDVLADLAGQGLETVRAEKLRHPVAGTGGGTAHAVDALVRLRRPGAARQG</sequence>